<protein>
    <submittedName>
        <fullName evidence="1">Uncharacterized protein</fullName>
    </submittedName>
</protein>
<evidence type="ECO:0000313" key="1">
    <source>
        <dbReference type="EMBL" id="MBA0736908.1"/>
    </source>
</evidence>
<dbReference type="Proteomes" id="UP000593579">
    <property type="component" value="Unassembled WGS sequence"/>
</dbReference>
<name>A0A7J9BL38_GOSGO</name>
<dbReference type="EMBL" id="JABEZY010000004">
    <property type="protein sequence ID" value="MBA0736908.1"/>
    <property type="molecule type" value="Genomic_DNA"/>
</dbReference>
<sequence>MIWSKKVDHLKKYMKTILLVLMMINRSGWWSDMEDHKLQMKYARGLKNLCQHLGVLPRFKIMLRWKMR</sequence>
<organism evidence="1 2">
    <name type="scientific">Gossypium gossypioides</name>
    <name type="common">Mexican cotton</name>
    <name type="synonym">Selera gossypioides</name>
    <dbReference type="NCBI Taxonomy" id="34282"/>
    <lineage>
        <taxon>Eukaryota</taxon>
        <taxon>Viridiplantae</taxon>
        <taxon>Streptophyta</taxon>
        <taxon>Embryophyta</taxon>
        <taxon>Tracheophyta</taxon>
        <taxon>Spermatophyta</taxon>
        <taxon>Magnoliopsida</taxon>
        <taxon>eudicotyledons</taxon>
        <taxon>Gunneridae</taxon>
        <taxon>Pentapetalae</taxon>
        <taxon>rosids</taxon>
        <taxon>malvids</taxon>
        <taxon>Malvales</taxon>
        <taxon>Malvaceae</taxon>
        <taxon>Malvoideae</taxon>
        <taxon>Gossypium</taxon>
    </lineage>
</organism>
<dbReference type="AlphaFoldDB" id="A0A7J9BL38"/>
<keyword evidence="2" id="KW-1185">Reference proteome</keyword>
<comment type="caution">
    <text evidence="1">The sequence shown here is derived from an EMBL/GenBank/DDBJ whole genome shotgun (WGS) entry which is preliminary data.</text>
</comment>
<gene>
    <name evidence="1" type="ORF">Gogos_010396</name>
</gene>
<accession>A0A7J9BL38</accession>
<reference evidence="1 2" key="1">
    <citation type="journal article" date="2019" name="Genome Biol. Evol.">
        <title>Insights into the evolution of the New World diploid cottons (Gossypium, subgenus Houzingenia) based on genome sequencing.</title>
        <authorList>
            <person name="Grover C.E."/>
            <person name="Arick M.A. 2nd"/>
            <person name="Thrash A."/>
            <person name="Conover J.L."/>
            <person name="Sanders W.S."/>
            <person name="Peterson D.G."/>
            <person name="Frelichowski J.E."/>
            <person name="Scheffler J.A."/>
            <person name="Scheffler B.E."/>
            <person name="Wendel J.F."/>
        </authorList>
    </citation>
    <scope>NUCLEOTIDE SEQUENCE [LARGE SCALE GENOMIC DNA]</scope>
    <source>
        <strain evidence="1">5</strain>
        <tissue evidence="1">Leaf</tissue>
    </source>
</reference>
<evidence type="ECO:0000313" key="2">
    <source>
        <dbReference type="Proteomes" id="UP000593579"/>
    </source>
</evidence>
<proteinExistence type="predicted"/>